<evidence type="ECO:0000313" key="6">
    <source>
        <dbReference type="Proteomes" id="UP001202961"/>
    </source>
</evidence>
<evidence type="ECO:0000313" key="5">
    <source>
        <dbReference type="EMBL" id="MCM2373572.1"/>
    </source>
</evidence>
<dbReference type="PANTHER" id="PTHR43362:SF1">
    <property type="entry name" value="MANNITOL DEHYDROGENASE 2-RELATED"/>
    <property type="match status" value="1"/>
</dbReference>
<dbReference type="Pfam" id="PF08125">
    <property type="entry name" value="Mannitol_dh_C"/>
    <property type="match status" value="1"/>
</dbReference>
<dbReference type="InterPro" id="IPR013328">
    <property type="entry name" value="6PGD_dom2"/>
</dbReference>
<dbReference type="SUPFAM" id="SSF48179">
    <property type="entry name" value="6-phosphogluconate dehydrogenase C-terminal domain-like"/>
    <property type="match status" value="1"/>
</dbReference>
<dbReference type="PANTHER" id="PTHR43362">
    <property type="entry name" value="MANNITOL DEHYDROGENASE DSF1-RELATED"/>
    <property type="match status" value="1"/>
</dbReference>
<dbReference type="SUPFAM" id="SSF51735">
    <property type="entry name" value="NAD(P)-binding Rossmann-fold domains"/>
    <property type="match status" value="1"/>
</dbReference>
<dbReference type="InterPro" id="IPR008927">
    <property type="entry name" value="6-PGluconate_DH-like_C_sf"/>
</dbReference>
<proteinExistence type="predicted"/>
<dbReference type="InterPro" id="IPR036291">
    <property type="entry name" value="NAD(P)-bd_dom_sf"/>
</dbReference>
<gene>
    <name evidence="5" type="ORF">NB063_23415</name>
</gene>
<dbReference type="Proteomes" id="UP001202961">
    <property type="component" value="Unassembled WGS sequence"/>
</dbReference>
<dbReference type="Gene3D" id="1.10.1040.10">
    <property type="entry name" value="N-(1-d-carboxylethyl)-l-norvaline Dehydrogenase, domain 2"/>
    <property type="match status" value="1"/>
</dbReference>
<protein>
    <submittedName>
        <fullName evidence="5">Mannitol dehydrogenase family protein</fullName>
    </submittedName>
</protein>
<accession>A0ABT0U9C5</accession>
<dbReference type="InterPro" id="IPR050988">
    <property type="entry name" value="Mannitol_DH/Oxidoreductase"/>
</dbReference>
<keyword evidence="2" id="KW-0520">NAD</keyword>
<feature type="domain" description="Mannitol dehydrogenase N-terminal" evidence="3">
    <location>
        <begin position="32"/>
        <end position="282"/>
    </location>
</feature>
<dbReference type="Gene3D" id="3.40.50.720">
    <property type="entry name" value="NAD(P)-binding Rossmann-like Domain"/>
    <property type="match status" value="1"/>
</dbReference>
<evidence type="ECO:0000256" key="2">
    <source>
        <dbReference type="ARBA" id="ARBA00023027"/>
    </source>
</evidence>
<dbReference type="Pfam" id="PF01232">
    <property type="entry name" value="Mannitol_dh"/>
    <property type="match status" value="1"/>
</dbReference>
<keyword evidence="6" id="KW-1185">Reference proteome</keyword>
<name>A0ABT0U9C5_9BACT</name>
<dbReference type="PRINTS" id="PR00084">
    <property type="entry name" value="MTLDHDRGNASE"/>
</dbReference>
<keyword evidence="1" id="KW-0560">Oxidoreductase</keyword>
<evidence type="ECO:0000256" key="1">
    <source>
        <dbReference type="ARBA" id="ARBA00023002"/>
    </source>
</evidence>
<evidence type="ECO:0000259" key="4">
    <source>
        <dbReference type="Pfam" id="PF08125"/>
    </source>
</evidence>
<comment type="caution">
    <text evidence="5">The sequence shown here is derived from an EMBL/GenBank/DDBJ whole genome shotgun (WGS) entry which is preliminary data.</text>
</comment>
<dbReference type="RefSeq" id="WP_250931325.1">
    <property type="nucleotide sequence ID" value="NZ_JAMQBK010000062.1"/>
</dbReference>
<sequence length="497" mass="55628">MNGTIPLSQENLQRLPDGVSRPEYDRKNICAGIVHVGVGGFHRSHEAYYTDELLRTGDFSQWGICGIGLRDGDRKIASVLEQQDYLYTLIIRHPDGRIENRVIGSIVDFMMGCDDPQAVIDRMASSETKIVSLTITEGGYNVDSTTGEFDFSNPDAQHDLAHPMQPKLVFGFITAALRKRRDQGLTAFTVQSCDNIQHNGNLTRKMVLEFARRQDPELADWIDANVKFPNAMVDRITPVTTQADIEYLKNEFGLDDAWPVTSEPFCQWVIEDDFVNGRPPWENVGAQFVPDVTPYEKMKLRLLNAGHSVLGILGSIHGHQTIDGSVSDELFAGYLRQFMDAEATPVLDAVEGIDLDKYKDTLLERFRNPNIKDSLSRICLESSSKLPVFLIPTIKDNLERGGSIRYATLVIAAWCLYCDRGVDRHGNELDIVDGMKASLNEAAAKTSDDPLSFLKIQSVFGDLASNERFVKTYTEMVGRLYQDSDVAQQMRNVMSNG</sequence>
<dbReference type="InterPro" id="IPR013131">
    <property type="entry name" value="Mannitol_DH_N"/>
</dbReference>
<dbReference type="InterPro" id="IPR013118">
    <property type="entry name" value="Mannitol_DH_C"/>
</dbReference>
<evidence type="ECO:0000259" key="3">
    <source>
        <dbReference type="Pfam" id="PF01232"/>
    </source>
</evidence>
<dbReference type="EMBL" id="JAMQBK010000062">
    <property type="protein sequence ID" value="MCM2373572.1"/>
    <property type="molecule type" value="Genomic_DNA"/>
</dbReference>
<dbReference type="InterPro" id="IPR000669">
    <property type="entry name" value="Mannitol_DH"/>
</dbReference>
<feature type="domain" description="Mannitol dehydrogenase C-terminal" evidence="4">
    <location>
        <begin position="291"/>
        <end position="478"/>
    </location>
</feature>
<dbReference type="InterPro" id="IPR023027">
    <property type="entry name" value="Mannitol_DH_CS"/>
</dbReference>
<dbReference type="PROSITE" id="PS00974">
    <property type="entry name" value="MANNITOL_DHGENASE"/>
    <property type="match status" value="1"/>
</dbReference>
<organism evidence="5 6">
    <name type="scientific">Aporhodopirellula aestuarii</name>
    <dbReference type="NCBI Taxonomy" id="2950107"/>
    <lineage>
        <taxon>Bacteria</taxon>
        <taxon>Pseudomonadati</taxon>
        <taxon>Planctomycetota</taxon>
        <taxon>Planctomycetia</taxon>
        <taxon>Pirellulales</taxon>
        <taxon>Pirellulaceae</taxon>
        <taxon>Aporhodopirellula</taxon>
    </lineage>
</organism>
<reference evidence="5 6" key="1">
    <citation type="journal article" date="2022" name="Syst. Appl. Microbiol.">
        <title>Rhodopirellula aestuarii sp. nov., a novel member of the genus Rhodopirellula isolated from brackish sediments collected in the Tagus River estuary, Portugal.</title>
        <authorList>
            <person name="Vitorino I.R."/>
            <person name="Klimek D."/>
            <person name="Calusinska M."/>
            <person name="Lobo-da-Cunha A."/>
            <person name="Vasconcelos V."/>
            <person name="Lage O.M."/>
        </authorList>
    </citation>
    <scope>NUCLEOTIDE SEQUENCE [LARGE SCALE GENOMIC DNA]</scope>
    <source>
        <strain evidence="5 6">ICT_H3.1</strain>
    </source>
</reference>